<dbReference type="SUPFAM" id="SSF47413">
    <property type="entry name" value="lambda repressor-like DNA-binding domains"/>
    <property type="match status" value="1"/>
</dbReference>
<dbReference type="InterPro" id="IPR041413">
    <property type="entry name" value="MLTR_LBD"/>
</dbReference>
<name>A0ABT2H594_9MICO</name>
<dbReference type="SMART" id="SM00530">
    <property type="entry name" value="HTH_XRE"/>
    <property type="match status" value="1"/>
</dbReference>
<reference evidence="2" key="1">
    <citation type="submission" date="2022-08" db="EMBL/GenBank/DDBJ databases">
        <authorList>
            <person name="Deng Y."/>
            <person name="Han X.-F."/>
            <person name="Zhang Y.-Q."/>
        </authorList>
    </citation>
    <scope>NUCLEOTIDE SEQUENCE</scope>
    <source>
        <strain evidence="2">CPCC 203386</strain>
    </source>
</reference>
<comment type="caution">
    <text evidence="2">The sequence shown here is derived from an EMBL/GenBank/DDBJ whole genome shotgun (WGS) entry which is preliminary data.</text>
</comment>
<evidence type="ECO:0000313" key="3">
    <source>
        <dbReference type="Proteomes" id="UP001165586"/>
    </source>
</evidence>
<evidence type="ECO:0000259" key="1">
    <source>
        <dbReference type="PROSITE" id="PS50943"/>
    </source>
</evidence>
<dbReference type="Gene3D" id="1.10.260.40">
    <property type="entry name" value="lambda repressor-like DNA-binding domains"/>
    <property type="match status" value="1"/>
</dbReference>
<feature type="domain" description="HTH cro/C1-type" evidence="1">
    <location>
        <begin position="35"/>
        <end position="82"/>
    </location>
</feature>
<dbReference type="InterPro" id="IPR001387">
    <property type="entry name" value="Cro/C1-type_HTH"/>
</dbReference>
<dbReference type="Pfam" id="PF13560">
    <property type="entry name" value="HTH_31"/>
    <property type="match status" value="1"/>
</dbReference>
<keyword evidence="3" id="KW-1185">Reference proteome</keyword>
<protein>
    <submittedName>
        <fullName evidence="2">Helix-turn-helix transcriptional regulator</fullName>
    </submittedName>
</protein>
<dbReference type="EMBL" id="JANLCJ010000005">
    <property type="protein sequence ID" value="MCS5735068.1"/>
    <property type="molecule type" value="Genomic_DNA"/>
</dbReference>
<dbReference type="PROSITE" id="PS50943">
    <property type="entry name" value="HTH_CROC1"/>
    <property type="match status" value="1"/>
</dbReference>
<dbReference type="PANTHER" id="PTHR35010:SF2">
    <property type="entry name" value="BLL4672 PROTEIN"/>
    <property type="match status" value="1"/>
</dbReference>
<proteinExistence type="predicted"/>
<dbReference type="PANTHER" id="PTHR35010">
    <property type="entry name" value="BLL4672 PROTEIN-RELATED"/>
    <property type="match status" value="1"/>
</dbReference>
<dbReference type="RefSeq" id="WP_259539974.1">
    <property type="nucleotide sequence ID" value="NZ_JANLCJ010000005.1"/>
</dbReference>
<dbReference type="Pfam" id="PF17765">
    <property type="entry name" value="MLTR_LBD"/>
    <property type="match status" value="1"/>
</dbReference>
<dbReference type="Proteomes" id="UP001165586">
    <property type="component" value="Unassembled WGS sequence"/>
</dbReference>
<evidence type="ECO:0000313" key="2">
    <source>
        <dbReference type="EMBL" id="MCS5735068.1"/>
    </source>
</evidence>
<dbReference type="Gene3D" id="3.30.450.180">
    <property type="match status" value="1"/>
</dbReference>
<accession>A0ABT2H594</accession>
<dbReference type="InterPro" id="IPR010982">
    <property type="entry name" value="Lambda_DNA-bd_dom_sf"/>
</dbReference>
<sequence length="294" mass="32448">MPIGVVAEFLRARRARISPASAGLRDDLGVRRVTGLRREEVARLAGVSVDYYLRIERGRTRGVSRAVWESVARALQFDEVERMHLLDLVAAETAMSQPGVVSSSRQRADRGLVAVVASMEQVPAMVQGRRMDVLAHNSLFGALYKNFMQLDPRDRNLARFMFLDPAAKVLFADWASAARDVVAMLRLYAGSHPTDPELNALLSELSKGSDLFRQAWTEHRVLRHSSGKKRLVHHAVGRLTLNYQTFQATGDPDQTLVIYHADPGSPSADALKQLGAWSLSDAPTVVDSGARLLP</sequence>
<gene>
    <name evidence="2" type="ORF">N1032_15085</name>
</gene>
<dbReference type="CDD" id="cd00093">
    <property type="entry name" value="HTH_XRE"/>
    <property type="match status" value="1"/>
</dbReference>
<organism evidence="2 3">
    <name type="scientific">Herbiconiux daphne</name>
    <dbReference type="NCBI Taxonomy" id="2970914"/>
    <lineage>
        <taxon>Bacteria</taxon>
        <taxon>Bacillati</taxon>
        <taxon>Actinomycetota</taxon>
        <taxon>Actinomycetes</taxon>
        <taxon>Micrococcales</taxon>
        <taxon>Microbacteriaceae</taxon>
        <taxon>Herbiconiux</taxon>
    </lineage>
</organism>